<accession>A0A4Q9VSF9</accession>
<dbReference type="PANTHER" id="PTHR43080">
    <property type="entry name" value="CBS DOMAIN-CONTAINING PROTEIN CBSX3, MITOCHONDRIAL"/>
    <property type="match status" value="1"/>
</dbReference>
<feature type="domain" description="CBS" evidence="4">
    <location>
        <begin position="94"/>
        <end position="154"/>
    </location>
</feature>
<evidence type="ECO:0000313" key="5">
    <source>
        <dbReference type="EMBL" id="TBW37978.1"/>
    </source>
</evidence>
<evidence type="ECO:0000256" key="1">
    <source>
        <dbReference type="ARBA" id="ARBA00023122"/>
    </source>
</evidence>
<dbReference type="PIRSF" id="PIRSF036990">
    <property type="entry name" value="UCP036990_CBS_BON"/>
    <property type="match status" value="1"/>
</dbReference>
<organism evidence="5 6">
    <name type="scientific">Siculibacillus lacustris</name>
    <dbReference type="NCBI Taxonomy" id="1549641"/>
    <lineage>
        <taxon>Bacteria</taxon>
        <taxon>Pseudomonadati</taxon>
        <taxon>Pseudomonadota</taxon>
        <taxon>Alphaproteobacteria</taxon>
        <taxon>Hyphomicrobiales</taxon>
        <taxon>Ancalomicrobiaceae</taxon>
        <taxon>Siculibacillus</taxon>
    </lineage>
</organism>
<dbReference type="SMART" id="SM00116">
    <property type="entry name" value="CBS"/>
    <property type="match status" value="2"/>
</dbReference>
<dbReference type="PROSITE" id="PS51371">
    <property type="entry name" value="CBS"/>
    <property type="match status" value="2"/>
</dbReference>
<reference evidence="5 6" key="1">
    <citation type="submission" date="2019-02" db="EMBL/GenBank/DDBJ databases">
        <title>Siculibacillus lacustris gen. nov., sp. nov., a new rosette-forming bacterium isolated from a freshwater crater lake (Lake St. Ana, Romania).</title>
        <authorList>
            <person name="Felfoldi T."/>
            <person name="Marton Z."/>
            <person name="Szabo A."/>
            <person name="Mentes A."/>
            <person name="Boka K."/>
            <person name="Marialigeti K."/>
            <person name="Mathe I."/>
            <person name="Koncz M."/>
            <person name="Schumann P."/>
            <person name="Toth E."/>
        </authorList>
    </citation>
    <scope>NUCLEOTIDE SEQUENCE [LARGE SCALE GENOMIC DNA]</scope>
    <source>
        <strain evidence="5 6">SA-279</strain>
    </source>
</reference>
<dbReference type="AlphaFoldDB" id="A0A4Q9VSF9"/>
<dbReference type="InterPro" id="IPR017080">
    <property type="entry name" value="UCP036990_CBS_BON"/>
</dbReference>
<dbReference type="InterPro" id="IPR000644">
    <property type="entry name" value="CBS_dom"/>
</dbReference>
<feature type="domain" description="BON" evidence="3">
    <location>
        <begin position="158"/>
        <end position="226"/>
    </location>
</feature>
<evidence type="ECO:0000259" key="4">
    <source>
        <dbReference type="PROSITE" id="PS51371"/>
    </source>
</evidence>
<evidence type="ECO:0000313" key="6">
    <source>
        <dbReference type="Proteomes" id="UP000292781"/>
    </source>
</evidence>
<name>A0A4Q9VSF9_9HYPH</name>
<evidence type="ECO:0000259" key="3">
    <source>
        <dbReference type="PROSITE" id="PS50914"/>
    </source>
</evidence>
<keyword evidence="6" id="KW-1185">Reference proteome</keyword>
<dbReference type="Gene3D" id="3.30.1340.30">
    <property type="match status" value="1"/>
</dbReference>
<dbReference type="Pfam" id="PF00571">
    <property type="entry name" value="CBS"/>
    <property type="match status" value="2"/>
</dbReference>
<proteinExistence type="predicted"/>
<dbReference type="PANTHER" id="PTHR43080:SF26">
    <property type="entry name" value="REGULATORY PROTEIN"/>
    <property type="match status" value="1"/>
</dbReference>
<gene>
    <name evidence="5" type="ORF">EYW49_10215</name>
</gene>
<dbReference type="CDD" id="cd04586">
    <property type="entry name" value="CBS_pair_BON_assoc"/>
    <property type="match status" value="1"/>
</dbReference>
<dbReference type="OrthoDB" id="9783590at2"/>
<dbReference type="EMBL" id="SJFN01000013">
    <property type="protein sequence ID" value="TBW37978.1"/>
    <property type="molecule type" value="Genomic_DNA"/>
</dbReference>
<dbReference type="Pfam" id="PF04972">
    <property type="entry name" value="BON"/>
    <property type="match status" value="1"/>
</dbReference>
<evidence type="ECO:0000256" key="2">
    <source>
        <dbReference type="PROSITE-ProRule" id="PRU00703"/>
    </source>
</evidence>
<sequence length="241" mass="26126">MRAEQVMTADPLTIAPDAPVAEAVRIMLDRRVSGLPVVDSRGGLVGVITEGDLLRRSELGTEKRRARWLEFLFGPGKSAEEFVHSHGLKVEEVMTRTPITVAPTAGLDEVVDVMTERRIKRLMVVADGRLLGVVSRADLLRALSGAFAAAPIPLGTGSDADLKARIEQVLAEKSWMPVSSINVEVQARTVHLWGSILDERQREAIRVCVENVPGVAGIVDHLVWVEPFSGTVMRGPGEAVD</sequence>
<dbReference type="InterPro" id="IPR046342">
    <property type="entry name" value="CBS_dom_sf"/>
</dbReference>
<protein>
    <submittedName>
        <fullName evidence="5">CBS domain-containing protein</fullName>
    </submittedName>
</protein>
<dbReference type="InterPro" id="IPR007055">
    <property type="entry name" value="BON_dom"/>
</dbReference>
<keyword evidence="1 2" id="KW-0129">CBS domain</keyword>
<dbReference type="SUPFAM" id="SSF54631">
    <property type="entry name" value="CBS-domain pair"/>
    <property type="match status" value="1"/>
</dbReference>
<dbReference type="InterPro" id="IPR051257">
    <property type="entry name" value="Diverse_CBS-Domain"/>
</dbReference>
<dbReference type="Proteomes" id="UP000292781">
    <property type="component" value="Unassembled WGS sequence"/>
</dbReference>
<dbReference type="Gene3D" id="3.10.580.10">
    <property type="entry name" value="CBS-domain"/>
    <property type="match status" value="1"/>
</dbReference>
<feature type="domain" description="CBS" evidence="4">
    <location>
        <begin position="7"/>
        <end position="63"/>
    </location>
</feature>
<dbReference type="PROSITE" id="PS50914">
    <property type="entry name" value="BON"/>
    <property type="match status" value="1"/>
</dbReference>
<comment type="caution">
    <text evidence="5">The sequence shown here is derived from an EMBL/GenBank/DDBJ whole genome shotgun (WGS) entry which is preliminary data.</text>
</comment>